<dbReference type="RefSeq" id="WP_278006625.1">
    <property type="nucleotide sequence ID" value="NZ_JARSBN010000010.1"/>
</dbReference>
<evidence type="ECO:0000256" key="1">
    <source>
        <dbReference type="SAM" id="SignalP"/>
    </source>
</evidence>
<dbReference type="Proteomes" id="UP001529085">
    <property type="component" value="Unassembled WGS sequence"/>
</dbReference>
<protein>
    <submittedName>
        <fullName evidence="2">DUF6268 family outer membrane beta-barrel protein</fullName>
    </submittedName>
</protein>
<feature type="chain" id="PRO_5046430202" evidence="1">
    <location>
        <begin position="20"/>
        <end position="305"/>
    </location>
</feature>
<reference evidence="2 3" key="1">
    <citation type="submission" date="2023-03" db="EMBL/GenBank/DDBJ databases">
        <title>Strain YYF002 represents a novel species in the genus Winogradskyella isolated from seawater.</title>
        <authorList>
            <person name="Fu Z.-Y."/>
        </authorList>
    </citation>
    <scope>NUCLEOTIDE SEQUENCE [LARGE SCALE GENOMIC DNA]</scope>
    <source>
        <strain evidence="2 3">YYF002</strain>
    </source>
</reference>
<accession>A0ABT6G573</accession>
<dbReference type="EMBL" id="JARSBN010000010">
    <property type="protein sequence ID" value="MDG4717202.1"/>
    <property type="molecule type" value="Genomic_DNA"/>
</dbReference>
<feature type="signal peptide" evidence="1">
    <location>
        <begin position="1"/>
        <end position="19"/>
    </location>
</feature>
<keyword evidence="3" id="KW-1185">Reference proteome</keyword>
<name>A0ABT6G573_9FLAO</name>
<evidence type="ECO:0000313" key="2">
    <source>
        <dbReference type="EMBL" id="MDG4717202.1"/>
    </source>
</evidence>
<proteinExistence type="predicted"/>
<sequence length="305" mass="34584">MKKIILHIIVVNAMINAVAAQDLETETSLNLFYDLYPTLNSVDLDTKGLAFNTAFAVPNGELGVGAAYTYTMLNSDTYTWSPELMAYGDFHQIQLLMNYNYNINDQWSLGMEFSPLIASTLATSLRSNAIVLESKFEVKRLLGQQTKPSYVTVGLAYGTQLGAPRIYPTLSYFNTVNEKLSYKLGFPETALYYRLNNQSKFDFTLAPQSIYTMHNQPLYDNNLAAEVTDSYLEFTALQSSLRYHFDFNNNWFSFFKVGYTTSTAMKIKALDTDNTMYNFKADDGFMVGFGLNFNINNKQNDANKK</sequence>
<evidence type="ECO:0000313" key="3">
    <source>
        <dbReference type="Proteomes" id="UP001529085"/>
    </source>
</evidence>
<comment type="caution">
    <text evidence="2">The sequence shown here is derived from an EMBL/GenBank/DDBJ whole genome shotgun (WGS) entry which is preliminary data.</text>
</comment>
<organism evidence="2 3">
    <name type="scientific">Winogradskyella marincola</name>
    <dbReference type="NCBI Taxonomy" id="3037795"/>
    <lineage>
        <taxon>Bacteria</taxon>
        <taxon>Pseudomonadati</taxon>
        <taxon>Bacteroidota</taxon>
        <taxon>Flavobacteriia</taxon>
        <taxon>Flavobacteriales</taxon>
        <taxon>Flavobacteriaceae</taxon>
        <taxon>Winogradskyella</taxon>
    </lineage>
</organism>
<gene>
    <name evidence="2" type="ORF">P7122_15045</name>
</gene>
<keyword evidence="1" id="KW-0732">Signal</keyword>